<dbReference type="CDD" id="cd15904">
    <property type="entry name" value="TSPO_MBR"/>
    <property type="match status" value="1"/>
</dbReference>
<reference evidence="2 3" key="1">
    <citation type="submission" date="2021-04" db="EMBL/GenBank/DDBJ databases">
        <authorList>
            <person name="Pira H."/>
            <person name="Risdian C."/>
            <person name="Wink J."/>
        </authorList>
    </citation>
    <scope>NUCLEOTIDE SEQUENCE [LARGE SCALE GENOMIC DNA]</scope>
    <source>
        <strain evidence="2 3">WH131</strain>
    </source>
</reference>
<keyword evidence="1" id="KW-0812">Transmembrane</keyword>
<accession>A0ABS6SNX6</accession>
<keyword evidence="3" id="KW-1185">Reference proteome</keyword>
<feature type="transmembrane region" description="Helical" evidence="1">
    <location>
        <begin position="115"/>
        <end position="134"/>
    </location>
</feature>
<dbReference type="Pfam" id="PF03073">
    <property type="entry name" value="TspO_MBR"/>
    <property type="match status" value="1"/>
</dbReference>
<feature type="transmembrane region" description="Helical" evidence="1">
    <location>
        <begin position="56"/>
        <end position="80"/>
    </location>
</feature>
<dbReference type="InterPro" id="IPR004307">
    <property type="entry name" value="TspO_MBR"/>
</dbReference>
<gene>
    <name evidence="2" type="ORF">KCG45_10890</name>
</gene>
<feature type="transmembrane region" description="Helical" evidence="1">
    <location>
        <begin position="141"/>
        <end position="162"/>
    </location>
</feature>
<dbReference type="PANTHER" id="PTHR10057">
    <property type="entry name" value="PERIPHERAL-TYPE BENZODIAZEPINE RECEPTOR"/>
    <property type="match status" value="1"/>
</dbReference>
<proteinExistence type="predicted"/>
<dbReference type="EMBL" id="JAGSPB010000002">
    <property type="protein sequence ID" value="MBV7266685.1"/>
    <property type="molecule type" value="Genomic_DNA"/>
</dbReference>
<feature type="transmembrane region" description="Helical" evidence="1">
    <location>
        <begin position="87"/>
        <end position="109"/>
    </location>
</feature>
<evidence type="ECO:0000313" key="3">
    <source>
        <dbReference type="Proteomes" id="UP000699975"/>
    </source>
</evidence>
<evidence type="ECO:0000313" key="2">
    <source>
        <dbReference type="EMBL" id="MBV7266685.1"/>
    </source>
</evidence>
<evidence type="ECO:0000256" key="1">
    <source>
        <dbReference type="SAM" id="Phobius"/>
    </source>
</evidence>
<protein>
    <submittedName>
        <fullName evidence="2">Tryptophan-rich sensory protein</fullName>
    </submittedName>
</protein>
<name>A0ABS6SNX6_9SPHN</name>
<comment type="caution">
    <text evidence="2">The sequence shown here is derived from an EMBL/GenBank/DDBJ whole genome shotgun (WGS) entry which is preliminary data.</text>
</comment>
<dbReference type="RefSeq" id="WP_218317250.1">
    <property type="nucleotide sequence ID" value="NZ_JAGSPB010000002.1"/>
</dbReference>
<dbReference type="Proteomes" id="UP000699975">
    <property type="component" value="Unassembled WGS sequence"/>
</dbReference>
<sequence length="182" mass="19955">MNILASKEQLRASFLRWALFLVPLIVLLGFISGQLGNPSTQWFQGLTKPAIFPPPAIFGVVWTVLWLMIGFAVALVASAWGARGRGIALIAFALHFLGTLAWTPVFFGLQDMTSALYVLMYAAITLLIVIVLFWKVRRTAALLLVPYFCWVCFAAALNYQFIAENPDGGVDDESGAAVEITL</sequence>
<dbReference type="PANTHER" id="PTHR10057:SF0">
    <property type="entry name" value="TRANSLOCATOR PROTEIN"/>
    <property type="match status" value="1"/>
</dbReference>
<dbReference type="PIRSF" id="PIRSF005859">
    <property type="entry name" value="PBR"/>
    <property type="match status" value="1"/>
</dbReference>
<keyword evidence="1" id="KW-1133">Transmembrane helix</keyword>
<organism evidence="2 3">
    <name type="scientific">Erythrobacter ani</name>
    <dbReference type="NCBI Taxonomy" id="2827235"/>
    <lineage>
        <taxon>Bacteria</taxon>
        <taxon>Pseudomonadati</taxon>
        <taxon>Pseudomonadota</taxon>
        <taxon>Alphaproteobacteria</taxon>
        <taxon>Sphingomonadales</taxon>
        <taxon>Erythrobacteraceae</taxon>
        <taxon>Erythrobacter/Porphyrobacter group</taxon>
        <taxon>Erythrobacter</taxon>
    </lineage>
</organism>
<keyword evidence="1" id="KW-0472">Membrane</keyword>
<feature type="transmembrane region" description="Helical" evidence="1">
    <location>
        <begin position="14"/>
        <end position="36"/>
    </location>
</feature>